<dbReference type="PANTHER" id="PTHR30504">
    <property type="entry name" value="GLUCANS BIOSYNTHESIS PROTEIN"/>
    <property type="match status" value="1"/>
</dbReference>
<evidence type="ECO:0000256" key="3">
    <source>
        <dbReference type="ARBA" id="ARBA00009284"/>
    </source>
</evidence>
<name>A0AAV4ZLL1_9HYPH</name>
<dbReference type="SUPFAM" id="SSF74650">
    <property type="entry name" value="Galactose mutarotase-like"/>
    <property type="match status" value="1"/>
</dbReference>
<dbReference type="Gene3D" id="2.60.40.10">
    <property type="entry name" value="Immunoglobulins"/>
    <property type="match status" value="1"/>
</dbReference>
<evidence type="ECO:0000313" key="8">
    <source>
        <dbReference type="Proteomes" id="UP001055247"/>
    </source>
</evidence>
<evidence type="ECO:0000256" key="2">
    <source>
        <dbReference type="ARBA" id="ARBA00005001"/>
    </source>
</evidence>
<dbReference type="InterPro" id="IPR006311">
    <property type="entry name" value="TAT_signal"/>
</dbReference>
<evidence type="ECO:0000259" key="6">
    <source>
        <dbReference type="Pfam" id="PF04349"/>
    </source>
</evidence>
<keyword evidence="8" id="KW-1185">Reference proteome</keyword>
<reference evidence="7" key="1">
    <citation type="journal article" date="2016" name="Front. Microbiol.">
        <title>Genome Sequence of the Piezophilic, Mesophilic Sulfate-Reducing Bacterium Desulfovibrio indicus J2T.</title>
        <authorList>
            <person name="Cao J."/>
            <person name="Maignien L."/>
            <person name="Shao Z."/>
            <person name="Alain K."/>
            <person name="Jebbar M."/>
        </authorList>
    </citation>
    <scope>NUCLEOTIDE SEQUENCE</scope>
    <source>
        <strain evidence="7">DSM 16372</strain>
    </source>
</reference>
<dbReference type="GO" id="GO:0051274">
    <property type="term" value="P:beta-glucan biosynthetic process"/>
    <property type="evidence" value="ECO:0007669"/>
    <property type="project" value="TreeGrafter"/>
</dbReference>
<evidence type="ECO:0000313" key="7">
    <source>
        <dbReference type="EMBL" id="GJD88784.1"/>
    </source>
</evidence>
<dbReference type="InterPro" id="IPR014718">
    <property type="entry name" value="GH-type_carb-bd"/>
</dbReference>
<dbReference type="Proteomes" id="UP001055247">
    <property type="component" value="Unassembled WGS sequence"/>
</dbReference>
<evidence type="ECO:0000256" key="1">
    <source>
        <dbReference type="ARBA" id="ARBA00004418"/>
    </source>
</evidence>
<dbReference type="SUPFAM" id="SSF81296">
    <property type="entry name" value="E set domains"/>
    <property type="match status" value="1"/>
</dbReference>
<dbReference type="AlphaFoldDB" id="A0AAV4ZLL1"/>
<dbReference type="InterPro" id="IPR011013">
    <property type="entry name" value="Gal_mutarotase_sf_dom"/>
</dbReference>
<comment type="subcellular location">
    <subcellularLocation>
        <location evidence="1">Periplasm</location>
    </subcellularLocation>
</comment>
<comment type="pathway">
    <text evidence="2">Glycan metabolism; osmoregulated periplasmic glucan (OPG) biosynthesis.</text>
</comment>
<organism evidence="7 8">
    <name type="scientific">Methylobacterium hispanicum</name>
    <dbReference type="NCBI Taxonomy" id="270350"/>
    <lineage>
        <taxon>Bacteria</taxon>
        <taxon>Pseudomonadati</taxon>
        <taxon>Pseudomonadota</taxon>
        <taxon>Alphaproteobacteria</taxon>
        <taxon>Hyphomicrobiales</taxon>
        <taxon>Methylobacteriaceae</taxon>
        <taxon>Methylobacterium</taxon>
    </lineage>
</organism>
<gene>
    <name evidence="7" type="primary">mdoG_1</name>
    <name evidence="7" type="ORF">BHAOGJBA_2305</name>
</gene>
<dbReference type="GO" id="GO:0030288">
    <property type="term" value="C:outer membrane-bounded periplasmic space"/>
    <property type="evidence" value="ECO:0007669"/>
    <property type="project" value="TreeGrafter"/>
</dbReference>
<comment type="caution">
    <text evidence="7">The sequence shown here is derived from an EMBL/GenBank/DDBJ whole genome shotgun (WGS) entry which is preliminary data.</text>
</comment>
<feature type="compositionally biased region" description="Basic and acidic residues" evidence="5">
    <location>
        <begin position="1"/>
        <end position="27"/>
    </location>
</feature>
<keyword evidence="4" id="KW-0574">Periplasm</keyword>
<dbReference type="GO" id="GO:0030246">
    <property type="term" value="F:carbohydrate binding"/>
    <property type="evidence" value="ECO:0007669"/>
    <property type="project" value="InterPro"/>
</dbReference>
<dbReference type="Gene3D" id="2.70.98.10">
    <property type="match status" value="1"/>
</dbReference>
<proteinExistence type="inferred from homology"/>
<comment type="similarity">
    <text evidence="3">Belongs to the OpgD/OpgG family.</text>
</comment>
<dbReference type="InterPro" id="IPR013783">
    <property type="entry name" value="Ig-like_fold"/>
</dbReference>
<feature type="domain" description="Glucan biosynthesis periplasmic MdoG C-terminal" evidence="6">
    <location>
        <begin position="77"/>
        <end position="583"/>
    </location>
</feature>
<accession>A0AAV4ZLL1</accession>
<dbReference type="InterPro" id="IPR014756">
    <property type="entry name" value="Ig_E-set"/>
</dbReference>
<dbReference type="GO" id="GO:0003824">
    <property type="term" value="F:catalytic activity"/>
    <property type="evidence" value="ECO:0007669"/>
    <property type="project" value="InterPro"/>
</dbReference>
<dbReference type="EMBL" id="BPQO01000008">
    <property type="protein sequence ID" value="GJD88784.1"/>
    <property type="molecule type" value="Genomic_DNA"/>
</dbReference>
<dbReference type="PIRSF" id="PIRSF006281">
    <property type="entry name" value="MdoG"/>
    <property type="match status" value="1"/>
</dbReference>
<dbReference type="PROSITE" id="PS51318">
    <property type="entry name" value="TAT"/>
    <property type="match status" value="1"/>
</dbReference>
<feature type="region of interest" description="Disordered" evidence="5">
    <location>
        <begin position="1"/>
        <end position="34"/>
    </location>
</feature>
<dbReference type="PANTHER" id="PTHR30504:SF2">
    <property type="entry name" value="GLUCANS BIOSYNTHESIS PROTEIN G"/>
    <property type="match status" value="1"/>
</dbReference>
<sequence>MSEDAFERGEGQGPERRDRPPPDDSRSPSRRSVLRTAATAAAGAIFPSAIDLNAARTMAQEAAPVPNPAPEAGPMTFEGVVAQAQRLAAAPYAAPADDLPPALAALSYDGYRRIVFRPAEALRLGRNFSAQLFHRGFLQRKRVRLFVQPRDGAPRPVAYDQRLFDLGKDLAGQRFAPDLGFAGFRLHYVFADAPKDRPPGFQEEFLVFLGASYFRLRGDGQEYGLSARGLAIGTGAPEGEEFPDFVAHWICEPEPEARTLTVLSLLDAPSVAGAYRFEIAPGDPSRMTVTASLHPRRRLDKVGLAPLTSMFLHGESGPGARNAQPFDDFRPEVHDSDGLAVAAGGERLWRPLVNGRPAPQISAFRAAPLRGFGLLQRERNFAAYLDVEARHEARPGHWIEPVEAEARPEMVAAGASPRPGGAFADGAVQLFEIPSREEYMDNIVAAFVPATPLEAGKPLRLAYRLTTVGAEPTGALPGDLARVVSTRVGSAERLRPTQPPSPERRLYAIDFEGPNLPRDHDARVRAVVSASAGEMVEPVAAPVPQTGGWRIYVEWRPPAPLPPGDVILRAHLERDGDRISETWDAPA</sequence>
<dbReference type="InterPro" id="IPR014438">
    <property type="entry name" value="Glucan_biosyn_MdoG/MdoD"/>
</dbReference>
<reference evidence="7" key="2">
    <citation type="submission" date="2021-08" db="EMBL/GenBank/DDBJ databases">
        <authorList>
            <person name="Tani A."/>
            <person name="Ola A."/>
            <person name="Ogura Y."/>
            <person name="Katsura K."/>
            <person name="Hayashi T."/>
        </authorList>
    </citation>
    <scope>NUCLEOTIDE SEQUENCE</scope>
    <source>
        <strain evidence="7">DSM 16372</strain>
    </source>
</reference>
<protein>
    <submittedName>
        <fullName evidence="7">Glucans biosynthesis protein G</fullName>
    </submittedName>
</protein>
<dbReference type="InterPro" id="IPR007444">
    <property type="entry name" value="Glucan_biosyn_MdoG_C"/>
</dbReference>
<evidence type="ECO:0000256" key="4">
    <source>
        <dbReference type="ARBA" id="ARBA00022764"/>
    </source>
</evidence>
<dbReference type="Pfam" id="PF04349">
    <property type="entry name" value="MdoG"/>
    <property type="match status" value="1"/>
</dbReference>
<evidence type="ECO:0000256" key="5">
    <source>
        <dbReference type="SAM" id="MobiDB-lite"/>
    </source>
</evidence>